<gene>
    <name evidence="3" type="ORF">FOL47_011262</name>
</gene>
<dbReference type="AlphaFoldDB" id="A0A7J6KXQ8"/>
<dbReference type="Gene3D" id="3.30.70.270">
    <property type="match status" value="1"/>
</dbReference>
<keyword evidence="4" id="KW-1185">Reference proteome</keyword>
<dbReference type="InterPro" id="IPR021109">
    <property type="entry name" value="Peptidase_aspartic_dom_sf"/>
</dbReference>
<evidence type="ECO:0000256" key="1">
    <source>
        <dbReference type="SAM" id="MobiDB-lite"/>
    </source>
</evidence>
<dbReference type="PROSITE" id="PS50878">
    <property type="entry name" value="RT_POL"/>
    <property type="match status" value="1"/>
</dbReference>
<accession>A0A7J6KXQ8</accession>
<dbReference type="Proteomes" id="UP000591131">
    <property type="component" value="Unassembled WGS sequence"/>
</dbReference>
<dbReference type="EMBL" id="JAAPAO010000962">
    <property type="protein sequence ID" value="KAF4652115.1"/>
    <property type="molecule type" value="Genomic_DNA"/>
</dbReference>
<protein>
    <recommendedName>
        <fullName evidence="2">Reverse transcriptase domain-containing protein</fullName>
    </recommendedName>
</protein>
<comment type="caution">
    <text evidence="3">The sequence shown here is derived from an EMBL/GenBank/DDBJ whole genome shotgun (WGS) entry which is preliminary data.</text>
</comment>
<dbReference type="InterPro" id="IPR043128">
    <property type="entry name" value="Rev_trsase/Diguanyl_cyclase"/>
</dbReference>
<dbReference type="InterPro" id="IPR051320">
    <property type="entry name" value="Viral_Replic_Matur_Polypro"/>
</dbReference>
<dbReference type="Gene3D" id="3.10.10.10">
    <property type="entry name" value="HIV Type 1 Reverse Transcriptase, subunit A, domain 1"/>
    <property type="match status" value="1"/>
</dbReference>
<dbReference type="SUPFAM" id="SSF56672">
    <property type="entry name" value="DNA/RNA polymerases"/>
    <property type="match status" value="1"/>
</dbReference>
<evidence type="ECO:0000313" key="4">
    <source>
        <dbReference type="Proteomes" id="UP000591131"/>
    </source>
</evidence>
<feature type="compositionally biased region" description="Low complexity" evidence="1">
    <location>
        <begin position="439"/>
        <end position="461"/>
    </location>
</feature>
<dbReference type="Gene3D" id="2.40.70.10">
    <property type="entry name" value="Acid Proteases"/>
    <property type="match status" value="1"/>
</dbReference>
<feature type="compositionally biased region" description="Polar residues" evidence="1">
    <location>
        <begin position="1"/>
        <end position="11"/>
    </location>
</feature>
<dbReference type="InterPro" id="IPR000477">
    <property type="entry name" value="RT_dom"/>
</dbReference>
<proteinExistence type="predicted"/>
<dbReference type="Pfam" id="PF00078">
    <property type="entry name" value="RVT_1"/>
    <property type="match status" value="1"/>
</dbReference>
<dbReference type="PANTHER" id="PTHR33064">
    <property type="entry name" value="POL PROTEIN"/>
    <property type="match status" value="1"/>
</dbReference>
<dbReference type="PANTHER" id="PTHR33064:SF37">
    <property type="entry name" value="RIBONUCLEASE H"/>
    <property type="match status" value="1"/>
</dbReference>
<organism evidence="3 4">
    <name type="scientific">Perkinsus chesapeaki</name>
    <name type="common">Clam parasite</name>
    <name type="synonym">Perkinsus andrewsi</name>
    <dbReference type="NCBI Taxonomy" id="330153"/>
    <lineage>
        <taxon>Eukaryota</taxon>
        <taxon>Sar</taxon>
        <taxon>Alveolata</taxon>
        <taxon>Perkinsozoa</taxon>
        <taxon>Perkinsea</taxon>
        <taxon>Perkinsida</taxon>
        <taxon>Perkinsidae</taxon>
        <taxon>Perkinsus</taxon>
    </lineage>
</organism>
<dbReference type="InterPro" id="IPR043502">
    <property type="entry name" value="DNA/RNA_pol_sf"/>
</dbReference>
<feature type="compositionally biased region" description="Basic and acidic residues" evidence="1">
    <location>
        <begin position="60"/>
        <end position="75"/>
    </location>
</feature>
<feature type="domain" description="Reverse transcriptase" evidence="2">
    <location>
        <begin position="743"/>
        <end position="942"/>
    </location>
</feature>
<evidence type="ECO:0000313" key="3">
    <source>
        <dbReference type="EMBL" id="KAF4652115.1"/>
    </source>
</evidence>
<evidence type="ECO:0000259" key="2">
    <source>
        <dbReference type="PROSITE" id="PS50878"/>
    </source>
</evidence>
<sequence>MSIHSFSSRHSIPQLEEVNEDSMSGAQTAFEEPFQDPEHPPAKGSTGSGVSGNSSSSSKSKIDNIKDPVDPDKDKIKHKPTISDKSSLSDISREKAPRTSPTSSLTHVFRECAKKNGYTTPTVDCVQAVYSALHFPSSSCFETIRTSWKCSIIVSLAMETKKWVSQIDKSLDITKVKDATSFQRQLQRSLDILENECGFHNAVSICIVISWLTDTTCSRRLVVRTALHEWLSTPSSPSSTTSDEAVGVIDYYNSTGYLWLVSSDWQEGWLSLATYILSALIKDDRCQSDLVKLRSDWINLKQKTDSVPLFLSKESELYQLYTDALLRYNLPLPSAFERVTSLISNSSPELRAYVSKTIRDNEAVVHDLTYGECKDMFLKFHRKVSMVLSKDVKSKESQKDKNSKPRCRWCRRRGHKDEDCWFKPDQSSSSAEKSDVMAKSSSSPQDSPDTSQSSSKPSTTTNDKSDKKGKNNHNYNKKQVVKSNFTDKRADDAGVVTRSQTGKLPSTTPSSYASKTFAILPKQPTDEEIKVCMSTGSSVGAVSLLYVKATLVDSPYQCILDTASCYTLTGPRVLSFPGVISEPISTSASTFSGHSLNITHEVILPVCLGDHHFNVRAYVCATASLLRDDQILFGLGTLSNMGAVIDLAKSSVHFSALEVDCELYSVGDSPGVAVVQTVAIKDQPDDDDDDLNDKFNGLSLPTASFSVEPTDPIIRPTPWKGFDPVRQQRLDELLGDLEAQGVIERIDPSAHPDLHVSRAFAIHKKAVSESGQEKWRLVVDFRQVNSRLVTLSEGLKDFVDCQEVLIRNVSSTERYYAVVDVSNAFHCIPITNASSLVVGITNGASRFWKYKKLPQGLSCSPLWWAYALKIFISRLVSKDVADIQGCGYATYVDDIIVFADDEITCQRRLQRLLKALRLAGLTPNEGKTQMVSSRVEICGIIIDNGSWYLNSDHQQQIRDMAKKVPKTPNDLRSALGIA</sequence>
<reference evidence="3 4" key="1">
    <citation type="submission" date="2020-04" db="EMBL/GenBank/DDBJ databases">
        <title>Perkinsus chesapeaki whole genome sequence.</title>
        <authorList>
            <person name="Bogema D.R."/>
        </authorList>
    </citation>
    <scope>NUCLEOTIDE SEQUENCE [LARGE SCALE GENOMIC DNA]</scope>
    <source>
        <strain evidence="3">ATCC PRA-425</strain>
    </source>
</reference>
<name>A0A7J6KXQ8_PERCH</name>
<feature type="compositionally biased region" description="Polar residues" evidence="1">
    <location>
        <begin position="497"/>
        <end position="511"/>
    </location>
</feature>
<feature type="region of interest" description="Disordered" evidence="1">
    <location>
        <begin position="421"/>
        <end position="511"/>
    </location>
</feature>
<dbReference type="OrthoDB" id="8947436at2759"/>
<feature type="region of interest" description="Disordered" evidence="1">
    <location>
        <begin position="1"/>
        <end position="104"/>
    </location>
</feature>